<dbReference type="EMBL" id="LR862152">
    <property type="protein sequence ID" value="CAD1834503.1"/>
    <property type="molecule type" value="Genomic_DNA"/>
</dbReference>
<feature type="compositionally biased region" description="Basic residues" evidence="2">
    <location>
        <begin position="46"/>
        <end position="58"/>
    </location>
</feature>
<feature type="compositionally biased region" description="Polar residues" evidence="2">
    <location>
        <begin position="192"/>
        <end position="203"/>
    </location>
</feature>
<evidence type="ECO:0000256" key="2">
    <source>
        <dbReference type="SAM" id="MobiDB-lite"/>
    </source>
</evidence>
<reference evidence="3" key="1">
    <citation type="submission" date="2020-07" db="EMBL/GenBank/DDBJ databases">
        <authorList>
            <person name="Lin J."/>
        </authorList>
    </citation>
    <scope>NUCLEOTIDE SEQUENCE</scope>
</reference>
<dbReference type="AlphaFoldDB" id="A0A6V7PUU3"/>
<evidence type="ECO:0000256" key="1">
    <source>
        <dbReference type="SAM" id="Coils"/>
    </source>
</evidence>
<organism evidence="3">
    <name type="scientific">Ananas comosus var. bracteatus</name>
    <name type="common">red pineapple</name>
    <dbReference type="NCBI Taxonomy" id="296719"/>
    <lineage>
        <taxon>Eukaryota</taxon>
        <taxon>Viridiplantae</taxon>
        <taxon>Streptophyta</taxon>
        <taxon>Embryophyta</taxon>
        <taxon>Tracheophyta</taxon>
        <taxon>Spermatophyta</taxon>
        <taxon>Magnoliopsida</taxon>
        <taxon>Liliopsida</taxon>
        <taxon>Poales</taxon>
        <taxon>Bromeliaceae</taxon>
        <taxon>Bromelioideae</taxon>
        <taxon>Ananas</taxon>
    </lineage>
</organism>
<feature type="compositionally biased region" description="Basic and acidic residues" evidence="2">
    <location>
        <begin position="85"/>
        <end position="97"/>
    </location>
</feature>
<sequence>MPNPSLGLAGKLPKSMAVPPLPTSSSVPTSEKRPMESAHSTPLPPPKRRKSVAKRPHPKQTEGLSSVDVLKKRAEDISSANVPEKIAEETHSADVSKQDSVPNEPIEVESSPENNSRVCFASSLETQISRQLRREVRLKKKKEAERKRAAQEMSKDLPTSDAAPPLSSPIPTTERENVSTPLEEGVERASTVPHSTPEASSSAPEDPLPVILHSLLVSSPNSNEGDDLSTIVMSTDTQQKFDKCLHIYSRGLPYLAQNPEQFDRLCALLFDLADQPDVSSAGKCFVDTLSSQFSSFLSRQQSLGAELLSSDQHFYQVDHFKKAIPEIAAPITDTSREDHLLENQESALRQRISTLKEELAATELTLARTSERRLQLQNQLKARMDEGMKLQEKLSQLYKVHPLMKRRRKTAKTAEANLTAEWNQLRDLLFLFGL</sequence>
<evidence type="ECO:0000313" key="3">
    <source>
        <dbReference type="EMBL" id="CAD1834503.1"/>
    </source>
</evidence>
<gene>
    <name evidence="3" type="ORF">CB5_LOCUS17714</name>
</gene>
<proteinExistence type="predicted"/>
<keyword evidence="1" id="KW-0175">Coiled coil</keyword>
<feature type="coiled-coil region" evidence="1">
    <location>
        <begin position="345"/>
        <end position="379"/>
    </location>
</feature>
<accession>A0A6V7PUU3</accession>
<feature type="compositionally biased region" description="Basic and acidic residues" evidence="2">
    <location>
        <begin position="142"/>
        <end position="155"/>
    </location>
</feature>
<protein>
    <submittedName>
        <fullName evidence="3">Uncharacterized protein</fullName>
    </submittedName>
</protein>
<feature type="region of interest" description="Disordered" evidence="2">
    <location>
        <begin position="1"/>
        <end position="119"/>
    </location>
</feature>
<name>A0A6V7PUU3_ANACO</name>
<feature type="region of interest" description="Disordered" evidence="2">
    <location>
        <begin position="135"/>
        <end position="206"/>
    </location>
</feature>